<dbReference type="Gene3D" id="3.40.50.150">
    <property type="entry name" value="Vaccinia Virus protein VP39"/>
    <property type="match status" value="1"/>
</dbReference>
<accession>A0A016WYR2</accession>
<protein>
    <recommendedName>
        <fullName evidence="3">PABS domain-containing protein</fullName>
    </recommendedName>
</protein>
<organism evidence="1 2">
    <name type="scientific">Ancylostoma ceylanicum</name>
    <dbReference type="NCBI Taxonomy" id="53326"/>
    <lineage>
        <taxon>Eukaryota</taxon>
        <taxon>Metazoa</taxon>
        <taxon>Ecdysozoa</taxon>
        <taxon>Nematoda</taxon>
        <taxon>Chromadorea</taxon>
        <taxon>Rhabditida</taxon>
        <taxon>Rhabditina</taxon>
        <taxon>Rhabditomorpha</taxon>
        <taxon>Strongyloidea</taxon>
        <taxon>Ancylostomatidae</taxon>
        <taxon>Ancylostomatinae</taxon>
        <taxon>Ancylostoma</taxon>
    </lineage>
</organism>
<sequence>MTHSTLMLILQHFPRTTSTLDVGSVYRNSDIPKDRQQIPEAVFLTKAVELSRNSQANVLSIGLGGGTVNGFLHYNFPEMNITVVENSAQMINLAKRWYDLQIDDHQRVVHADGVTFLKEQMEKGVKYDAVLLDACYSRPELAKTFICPVEVFLEKQVIRSIVQVVGKRGKFHCFSSPCNIVVLG</sequence>
<proteinExistence type="predicted"/>
<keyword evidence="2" id="KW-1185">Reference proteome</keyword>
<reference evidence="2" key="1">
    <citation type="journal article" date="2015" name="Nat. Genet.">
        <title>The genome and transcriptome of the zoonotic hookworm Ancylostoma ceylanicum identify infection-specific gene families.</title>
        <authorList>
            <person name="Schwarz E.M."/>
            <person name="Hu Y."/>
            <person name="Antoshechkin I."/>
            <person name="Miller M.M."/>
            <person name="Sternberg P.W."/>
            <person name="Aroian R.V."/>
        </authorList>
    </citation>
    <scope>NUCLEOTIDE SEQUENCE</scope>
    <source>
        <strain evidence="2">HY135</strain>
    </source>
</reference>
<name>A0A016WYR2_9BILA</name>
<evidence type="ECO:0000313" key="2">
    <source>
        <dbReference type="Proteomes" id="UP000024635"/>
    </source>
</evidence>
<evidence type="ECO:0008006" key="3">
    <source>
        <dbReference type="Google" id="ProtNLM"/>
    </source>
</evidence>
<dbReference type="EMBL" id="JARK01000062">
    <property type="protein sequence ID" value="EYC44407.1"/>
    <property type="molecule type" value="Genomic_DNA"/>
</dbReference>
<comment type="caution">
    <text evidence="1">The sequence shown here is derived from an EMBL/GenBank/DDBJ whole genome shotgun (WGS) entry which is preliminary data.</text>
</comment>
<gene>
    <name evidence="1" type="primary">Acey_s0462.g1895</name>
    <name evidence="1" type="ORF">Y032_0462g1895</name>
</gene>
<dbReference type="InterPro" id="IPR029063">
    <property type="entry name" value="SAM-dependent_MTases_sf"/>
</dbReference>
<dbReference type="SUPFAM" id="SSF53335">
    <property type="entry name" value="S-adenosyl-L-methionine-dependent methyltransferases"/>
    <property type="match status" value="1"/>
</dbReference>
<dbReference type="AlphaFoldDB" id="A0A016WYR2"/>
<evidence type="ECO:0000313" key="1">
    <source>
        <dbReference type="EMBL" id="EYC44407.1"/>
    </source>
</evidence>
<dbReference type="Proteomes" id="UP000024635">
    <property type="component" value="Unassembled WGS sequence"/>
</dbReference>
<dbReference type="OrthoDB" id="2016285at2759"/>